<dbReference type="PANTHER" id="PTHR45887:SF1">
    <property type="entry name" value="TRANSLATION INITIATION FACTOR EIF-2B SUBUNIT EPSILON"/>
    <property type="match status" value="1"/>
</dbReference>
<reference evidence="1 2" key="2">
    <citation type="submission" date="2018-11" db="EMBL/GenBank/DDBJ databases">
        <authorList>
            <consortium name="Pathogen Informatics"/>
        </authorList>
    </citation>
    <scope>NUCLEOTIDE SEQUENCE [LARGE SCALE GENOMIC DNA]</scope>
</reference>
<proteinExistence type="predicted"/>
<keyword evidence="2" id="KW-1185">Reference proteome</keyword>
<dbReference type="GO" id="GO:0005085">
    <property type="term" value="F:guanyl-nucleotide exchange factor activity"/>
    <property type="evidence" value="ECO:0007669"/>
    <property type="project" value="TreeGrafter"/>
</dbReference>
<dbReference type="EMBL" id="UYRT01002177">
    <property type="protein sequence ID" value="VDK30727.1"/>
    <property type="molecule type" value="Genomic_DNA"/>
</dbReference>
<dbReference type="GO" id="GO:0003743">
    <property type="term" value="F:translation initiation factor activity"/>
    <property type="evidence" value="ECO:0007669"/>
    <property type="project" value="TreeGrafter"/>
</dbReference>
<dbReference type="GO" id="GO:0005851">
    <property type="term" value="C:eukaryotic translation initiation factor 2B complex"/>
    <property type="evidence" value="ECO:0007669"/>
    <property type="project" value="TreeGrafter"/>
</dbReference>
<gene>
    <name evidence="1" type="ORF">GPUH_LOCUS1701</name>
</gene>
<protein>
    <submittedName>
        <fullName evidence="3">Thioredoxin domain-containing protein</fullName>
    </submittedName>
</protein>
<dbReference type="InterPro" id="IPR051956">
    <property type="entry name" value="eIF2B_epsilon"/>
</dbReference>
<dbReference type="AlphaFoldDB" id="A0A183CZ10"/>
<dbReference type="OrthoDB" id="424572at2759"/>
<dbReference type="PANTHER" id="PTHR45887">
    <property type="entry name" value="TRANSLATION INITIATION FACTOR EIF-2B SUBUNIT EPSILON"/>
    <property type="match status" value="1"/>
</dbReference>
<evidence type="ECO:0000313" key="2">
    <source>
        <dbReference type="Proteomes" id="UP000271098"/>
    </source>
</evidence>
<organism evidence="3">
    <name type="scientific">Gongylonema pulchrum</name>
    <dbReference type="NCBI Taxonomy" id="637853"/>
    <lineage>
        <taxon>Eukaryota</taxon>
        <taxon>Metazoa</taxon>
        <taxon>Ecdysozoa</taxon>
        <taxon>Nematoda</taxon>
        <taxon>Chromadorea</taxon>
        <taxon>Rhabditida</taxon>
        <taxon>Spirurina</taxon>
        <taxon>Spiruromorpha</taxon>
        <taxon>Spiruroidea</taxon>
        <taxon>Gongylonematidae</taxon>
        <taxon>Gongylonema</taxon>
    </lineage>
</organism>
<name>A0A183CZ10_9BILA</name>
<accession>A0A183CZ10</accession>
<dbReference type="Proteomes" id="UP000271098">
    <property type="component" value="Unassembled WGS sequence"/>
</dbReference>
<dbReference type="WBParaSite" id="GPUH_0000170501-mRNA-1">
    <property type="protein sequence ID" value="GPUH_0000170501-mRNA-1"/>
    <property type="gene ID" value="GPUH_0000170501"/>
</dbReference>
<evidence type="ECO:0000313" key="3">
    <source>
        <dbReference type="WBParaSite" id="GPUH_0000170501-mRNA-1"/>
    </source>
</evidence>
<reference evidence="3" key="1">
    <citation type="submission" date="2016-06" db="UniProtKB">
        <authorList>
            <consortium name="WormBaseParasite"/>
        </authorList>
    </citation>
    <scope>IDENTIFICATION</scope>
</reference>
<dbReference type="GO" id="GO:0031369">
    <property type="term" value="F:translation initiation factor binding"/>
    <property type="evidence" value="ECO:0007669"/>
    <property type="project" value="TreeGrafter"/>
</dbReference>
<evidence type="ECO:0000313" key="1">
    <source>
        <dbReference type="EMBL" id="VDK30727.1"/>
    </source>
</evidence>
<sequence length="126" mass="14675">MPHFYSYWKVLVDSLVVICFQNCLSVGDALREVHARSVITSDFLLLTSPVTIAAVDIRSHINDFREMRKDKSNVMLLFYTEWKEICPVIAYQKKTGKLMFYHQKDSSTQLDMNKVCCDFVPKNVPY</sequence>